<dbReference type="SMART" id="SM00342">
    <property type="entry name" value="HTH_ARAC"/>
    <property type="match status" value="1"/>
</dbReference>
<dbReference type="PROSITE" id="PS01124">
    <property type="entry name" value="HTH_ARAC_FAMILY_2"/>
    <property type="match status" value="1"/>
</dbReference>
<dbReference type="KEGG" id="pchi:PC41400_10570"/>
<dbReference type="PRINTS" id="PR00032">
    <property type="entry name" value="HTHARAC"/>
</dbReference>
<dbReference type="GeneID" id="95375249"/>
<name>A0A410WUQ1_9BACL</name>
<dbReference type="Gene3D" id="2.60.120.10">
    <property type="entry name" value="Jelly Rolls"/>
    <property type="match status" value="1"/>
</dbReference>
<feature type="domain" description="HTH araC/xylS-type" evidence="4">
    <location>
        <begin position="189"/>
        <end position="287"/>
    </location>
</feature>
<dbReference type="Pfam" id="PF12833">
    <property type="entry name" value="HTH_18"/>
    <property type="match status" value="1"/>
</dbReference>
<dbReference type="OrthoDB" id="9809338at2"/>
<sequence length="287" mass="33331">MRLDNYADLGRHPVQLSLYLNRSESFRDIFHAHQGIEILYVHRGNGRVMIGQELFEMKPGTLLFFKPFQLHTIRMTITEQQPYIRSMLLFDPAVLLRYTEPYPSLNSFLLHIWKHPFGDQWVDVTDTDAMDKLFHFYKDESQVSHNAPVQSEKVLLDTLSLLHRIQNLFDKQSAVGRVGSSLRFSPSVTAILAWIEANYASEFRLTDLARHVHLTPNHVSYLFHRETGSTLTNYLTAKRLQQASFLLKATNLSIREIGHRIGFSNFSYFCQLFKKHNGLSPAKYRTS</sequence>
<dbReference type="InterPro" id="IPR037923">
    <property type="entry name" value="HTH-like"/>
</dbReference>
<dbReference type="PANTHER" id="PTHR43280">
    <property type="entry name" value="ARAC-FAMILY TRANSCRIPTIONAL REGULATOR"/>
    <property type="match status" value="1"/>
</dbReference>
<dbReference type="SUPFAM" id="SSF51215">
    <property type="entry name" value="Regulatory protein AraC"/>
    <property type="match status" value="1"/>
</dbReference>
<gene>
    <name evidence="5" type="ORF">M5X16_10420</name>
    <name evidence="6" type="ORF">PC41400_10570</name>
</gene>
<dbReference type="RefSeq" id="WP_042228795.1">
    <property type="nucleotide sequence ID" value="NZ_CP026520.1"/>
</dbReference>
<dbReference type="PROSITE" id="PS00041">
    <property type="entry name" value="HTH_ARAC_FAMILY_1"/>
    <property type="match status" value="1"/>
</dbReference>
<dbReference type="PANTHER" id="PTHR43280:SF28">
    <property type="entry name" value="HTH-TYPE TRANSCRIPTIONAL ACTIVATOR RHAS"/>
    <property type="match status" value="1"/>
</dbReference>
<evidence type="ECO:0000313" key="7">
    <source>
        <dbReference type="Proteomes" id="UP000288943"/>
    </source>
</evidence>
<dbReference type="Pfam" id="PF02311">
    <property type="entry name" value="AraC_binding"/>
    <property type="match status" value="1"/>
</dbReference>
<dbReference type="InterPro" id="IPR020449">
    <property type="entry name" value="Tscrpt_reg_AraC-type_HTH"/>
</dbReference>
<reference evidence="5 8" key="2">
    <citation type="submission" date="2022-05" db="EMBL/GenBank/DDBJ databases">
        <title>Genome Sequencing of Bee-Associated Microbes.</title>
        <authorList>
            <person name="Dunlap C."/>
        </authorList>
    </citation>
    <scope>NUCLEOTIDE SEQUENCE [LARGE SCALE GENOMIC DNA]</scope>
    <source>
        <strain evidence="5 8">NRRL B-23120</strain>
    </source>
</reference>
<keyword evidence="8" id="KW-1185">Reference proteome</keyword>
<dbReference type="Gene3D" id="1.10.10.60">
    <property type="entry name" value="Homeodomain-like"/>
    <property type="match status" value="2"/>
</dbReference>
<dbReference type="GO" id="GO:0003700">
    <property type="term" value="F:DNA-binding transcription factor activity"/>
    <property type="evidence" value="ECO:0007669"/>
    <property type="project" value="InterPro"/>
</dbReference>
<reference evidence="6 7" key="1">
    <citation type="submission" date="2018-01" db="EMBL/GenBank/DDBJ databases">
        <title>The whole genome sequencing and assembly of Paenibacillus chitinolyticus KCCM 41400 strain.</title>
        <authorList>
            <person name="Kim J.-Y."/>
            <person name="Park M.-K."/>
            <person name="Lee Y.-J."/>
            <person name="Yi H."/>
            <person name="Bahn Y.-S."/>
            <person name="Kim J.F."/>
            <person name="Lee D.-W."/>
        </authorList>
    </citation>
    <scope>NUCLEOTIDE SEQUENCE [LARGE SCALE GENOMIC DNA]</scope>
    <source>
        <strain evidence="6 7">KCCM 41400</strain>
    </source>
</reference>
<evidence type="ECO:0000313" key="8">
    <source>
        <dbReference type="Proteomes" id="UP001527202"/>
    </source>
</evidence>
<dbReference type="InterPro" id="IPR003313">
    <property type="entry name" value="AraC-bd"/>
</dbReference>
<keyword evidence="2" id="KW-0238">DNA-binding</keyword>
<dbReference type="InterPro" id="IPR014710">
    <property type="entry name" value="RmlC-like_jellyroll"/>
</dbReference>
<evidence type="ECO:0000256" key="1">
    <source>
        <dbReference type="ARBA" id="ARBA00023015"/>
    </source>
</evidence>
<dbReference type="EMBL" id="CP026520">
    <property type="protein sequence ID" value="QAV18082.1"/>
    <property type="molecule type" value="Genomic_DNA"/>
</dbReference>
<protein>
    <submittedName>
        <fullName evidence="6">AraC family transcriptional regulator</fullName>
    </submittedName>
</protein>
<evidence type="ECO:0000259" key="4">
    <source>
        <dbReference type="PROSITE" id="PS01124"/>
    </source>
</evidence>
<dbReference type="InterPro" id="IPR018060">
    <property type="entry name" value="HTH_AraC"/>
</dbReference>
<dbReference type="InterPro" id="IPR018062">
    <property type="entry name" value="HTH_AraC-typ_CS"/>
</dbReference>
<evidence type="ECO:0000313" key="6">
    <source>
        <dbReference type="EMBL" id="QAV18082.1"/>
    </source>
</evidence>
<proteinExistence type="predicted"/>
<organism evidence="6 7">
    <name type="scientific">Paenibacillus chitinolyticus</name>
    <dbReference type="NCBI Taxonomy" id="79263"/>
    <lineage>
        <taxon>Bacteria</taxon>
        <taxon>Bacillati</taxon>
        <taxon>Bacillota</taxon>
        <taxon>Bacilli</taxon>
        <taxon>Bacillales</taxon>
        <taxon>Paenibacillaceae</taxon>
        <taxon>Paenibacillus</taxon>
    </lineage>
</organism>
<dbReference type="AlphaFoldDB" id="A0A410WUQ1"/>
<keyword evidence="3" id="KW-0804">Transcription</keyword>
<accession>A0A410WUQ1</accession>
<dbReference type="Proteomes" id="UP001527202">
    <property type="component" value="Unassembled WGS sequence"/>
</dbReference>
<evidence type="ECO:0000256" key="3">
    <source>
        <dbReference type="ARBA" id="ARBA00023163"/>
    </source>
</evidence>
<keyword evidence="1" id="KW-0805">Transcription regulation</keyword>
<dbReference type="InterPro" id="IPR009057">
    <property type="entry name" value="Homeodomain-like_sf"/>
</dbReference>
<dbReference type="SUPFAM" id="SSF46689">
    <property type="entry name" value="Homeodomain-like"/>
    <property type="match status" value="2"/>
</dbReference>
<evidence type="ECO:0000313" key="5">
    <source>
        <dbReference type="EMBL" id="MCY9596189.1"/>
    </source>
</evidence>
<dbReference type="Proteomes" id="UP000288943">
    <property type="component" value="Chromosome"/>
</dbReference>
<dbReference type="EMBL" id="JAMDMJ010000011">
    <property type="protein sequence ID" value="MCY9596189.1"/>
    <property type="molecule type" value="Genomic_DNA"/>
</dbReference>
<dbReference type="GO" id="GO:0043565">
    <property type="term" value="F:sequence-specific DNA binding"/>
    <property type="evidence" value="ECO:0007669"/>
    <property type="project" value="InterPro"/>
</dbReference>
<evidence type="ECO:0000256" key="2">
    <source>
        <dbReference type="ARBA" id="ARBA00023125"/>
    </source>
</evidence>